<accession>A0A8W8LTA1</accession>
<dbReference type="PANTHER" id="PTHR10844">
    <property type="entry name" value="CAVEOLIN"/>
    <property type="match status" value="1"/>
</dbReference>
<dbReference type="Pfam" id="PF01146">
    <property type="entry name" value="Caveolin"/>
    <property type="match status" value="1"/>
</dbReference>
<keyword evidence="3 6" id="KW-1003">Cell membrane</keyword>
<evidence type="ECO:0000313" key="9">
    <source>
        <dbReference type="Proteomes" id="UP000005408"/>
    </source>
</evidence>
<sequence length="143" mass="16743">MTDAQELLAHVIVDPNDHDPEKRMESFNELIDFENIFVEPPDLQSCDIVWFCSNLTFQATKNRVYYSQRFWFCILAAVWGIAFAVTSYLETFCCRPITEMIRLIAKIPGPRKCVLIYTRCFKQVCFGCFIDEDEDEKMETKSV</sequence>
<keyword evidence="9" id="KW-1185">Reference proteome</keyword>
<dbReference type="GO" id="GO:0000139">
    <property type="term" value="C:Golgi membrane"/>
    <property type="evidence" value="ECO:0007669"/>
    <property type="project" value="UniProtKB-SubCell"/>
</dbReference>
<dbReference type="InterPro" id="IPR001612">
    <property type="entry name" value="Caveolin"/>
</dbReference>
<comment type="function">
    <text evidence="6">May act as a scaffolding protein within caveolar membranes. Interacts directly with G-protein alpha subunits and can functionally regulate their activity.</text>
</comment>
<keyword evidence="5 6" id="KW-0472">Membrane</keyword>
<dbReference type="Proteomes" id="UP000005408">
    <property type="component" value="Unassembled WGS sequence"/>
</dbReference>
<evidence type="ECO:0000313" key="8">
    <source>
        <dbReference type="EnsemblMetazoa" id="G29512.1:cds"/>
    </source>
</evidence>
<reference evidence="8" key="1">
    <citation type="submission" date="2022-08" db="UniProtKB">
        <authorList>
            <consortium name="EnsemblMetazoa"/>
        </authorList>
    </citation>
    <scope>IDENTIFICATION</scope>
    <source>
        <strain evidence="8">05x7-T-G4-1.051#20</strain>
    </source>
</reference>
<dbReference type="GO" id="GO:0060090">
    <property type="term" value="F:molecular adaptor activity"/>
    <property type="evidence" value="ECO:0007669"/>
    <property type="project" value="TreeGrafter"/>
</dbReference>
<keyword evidence="7" id="KW-1133">Transmembrane helix</keyword>
<proteinExistence type="inferred from homology"/>
<dbReference type="GO" id="GO:0005901">
    <property type="term" value="C:caveola"/>
    <property type="evidence" value="ECO:0007669"/>
    <property type="project" value="UniProtKB-SubCell"/>
</dbReference>
<keyword evidence="7" id="KW-0812">Transmembrane</keyword>
<organism evidence="8 9">
    <name type="scientific">Magallana gigas</name>
    <name type="common">Pacific oyster</name>
    <name type="synonym">Crassostrea gigas</name>
    <dbReference type="NCBI Taxonomy" id="29159"/>
    <lineage>
        <taxon>Eukaryota</taxon>
        <taxon>Metazoa</taxon>
        <taxon>Spiralia</taxon>
        <taxon>Lophotrochozoa</taxon>
        <taxon>Mollusca</taxon>
        <taxon>Bivalvia</taxon>
        <taxon>Autobranchia</taxon>
        <taxon>Pteriomorphia</taxon>
        <taxon>Ostreida</taxon>
        <taxon>Ostreoidea</taxon>
        <taxon>Ostreidae</taxon>
        <taxon>Magallana</taxon>
    </lineage>
</organism>
<keyword evidence="4 6" id="KW-0333">Golgi apparatus</keyword>
<dbReference type="PANTHER" id="PTHR10844:SF19">
    <property type="entry name" value="CAVEOLIN-2"/>
    <property type="match status" value="1"/>
</dbReference>
<evidence type="ECO:0000256" key="2">
    <source>
        <dbReference type="ARBA" id="ARBA00010988"/>
    </source>
</evidence>
<evidence type="ECO:0000256" key="3">
    <source>
        <dbReference type="ARBA" id="ARBA00022475"/>
    </source>
</evidence>
<evidence type="ECO:0000256" key="1">
    <source>
        <dbReference type="ARBA" id="ARBA00004202"/>
    </source>
</evidence>
<dbReference type="EnsemblMetazoa" id="G29512.1">
    <property type="protein sequence ID" value="G29512.1:cds"/>
    <property type="gene ID" value="G29512"/>
</dbReference>
<comment type="similarity">
    <text evidence="2 6">Belongs to the caveolin family.</text>
</comment>
<dbReference type="AlphaFoldDB" id="A0A8W8LTA1"/>
<comment type="subcellular location">
    <subcellularLocation>
        <location evidence="1 6">Cell membrane</location>
        <topology evidence="1 6">Peripheral membrane protein</topology>
    </subcellularLocation>
    <subcellularLocation>
        <location evidence="6">Golgi apparatus membrane</location>
        <topology evidence="6">Peripheral membrane protein</topology>
    </subcellularLocation>
    <subcellularLocation>
        <location evidence="6">Membrane</location>
        <location evidence="6">Caveola</location>
        <topology evidence="6">Peripheral membrane protein</topology>
    </subcellularLocation>
</comment>
<evidence type="ECO:0000256" key="4">
    <source>
        <dbReference type="ARBA" id="ARBA00023034"/>
    </source>
</evidence>
<evidence type="ECO:0000256" key="6">
    <source>
        <dbReference type="RuleBase" id="RU000680"/>
    </source>
</evidence>
<evidence type="ECO:0000256" key="5">
    <source>
        <dbReference type="ARBA" id="ARBA00023136"/>
    </source>
</evidence>
<feature type="transmembrane region" description="Helical" evidence="7">
    <location>
        <begin position="70"/>
        <end position="89"/>
    </location>
</feature>
<dbReference type="GO" id="GO:0070836">
    <property type="term" value="P:caveola assembly"/>
    <property type="evidence" value="ECO:0007669"/>
    <property type="project" value="InterPro"/>
</dbReference>
<name>A0A8W8LTA1_MAGGI</name>
<protein>
    <recommendedName>
        <fullName evidence="6">Caveolin</fullName>
    </recommendedName>
</protein>
<evidence type="ECO:0000256" key="7">
    <source>
        <dbReference type="SAM" id="Phobius"/>
    </source>
</evidence>